<organism evidence="7 8">
    <name type="scientific">Saprolegnia diclina (strain VS20)</name>
    <dbReference type="NCBI Taxonomy" id="1156394"/>
    <lineage>
        <taxon>Eukaryota</taxon>
        <taxon>Sar</taxon>
        <taxon>Stramenopiles</taxon>
        <taxon>Oomycota</taxon>
        <taxon>Saprolegniomycetes</taxon>
        <taxon>Saprolegniales</taxon>
        <taxon>Saprolegniaceae</taxon>
        <taxon>Saprolegnia</taxon>
    </lineage>
</organism>
<dbReference type="VEuPathDB" id="FungiDB:SDRG_04775"/>
<feature type="domain" description="FYVE-type" evidence="6">
    <location>
        <begin position="254"/>
        <end position="315"/>
    </location>
</feature>
<dbReference type="InterPro" id="IPR000306">
    <property type="entry name" value="Znf_FYVE"/>
</dbReference>
<keyword evidence="2 4" id="KW-0863">Zinc-finger</keyword>
<evidence type="ECO:0000313" key="8">
    <source>
        <dbReference type="Proteomes" id="UP000030762"/>
    </source>
</evidence>
<dbReference type="Gene3D" id="3.30.40.10">
    <property type="entry name" value="Zinc/RING finger domain, C3HC4 (zinc finger)"/>
    <property type="match status" value="1"/>
</dbReference>
<dbReference type="AlphaFoldDB" id="T0RYR4"/>
<dbReference type="PROSITE" id="PS50178">
    <property type="entry name" value="ZF_FYVE"/>
    <property type="match status" value="1"/>
</dbReference>
<reference evidence="7 8" key="1">
    <citation type="submission" date="2012-04" db="EMBL/GenBank/DDBJ databases">
        <title>The Genome Sequence of Saprolegnia declina VS20.</title>
        <authorList>
            <consortium name="The Broad Institute Genome Sequencing Platform"/>
            <person name="Russ C."/>
            <person name="Nusbaum C."/>
            <person name="Tyler B."/>
            <person name="van West P."/>
            <person name="Dieguez-Uribeondo J."/>
            <person name="de Bruijn I."/>
            <person name="Tripathy S."/>
            <person name="Jiang R."/>
            <person name="Young S.K."/>
            <person name="Zeng Q."/>
            <person name="Gargeya S."/>
            <person name="Fitzgerald M."/>
            <person name="Haas B."/>
            <person name="Abouelleil A."/>
            <person name="Alvarado L."/>
            <person name="Arachchi H.M."/>
            <person name="Berlin A."/>
            <person name="Chapman S.B."/>
            <person name="Goldberg J."/>
            <person name="Griggs A."/>
            <person name="Gujja S."/>
            <person name="Hansen M."/>
            <person name="Howarth C."/>
            <person name="Imamovic A."/>
            <person name="Larimer J."/>
            <person name="McCowen C."/>
            <person name="Montmayeur A."/>
            <person name="Murphy C."/>
            <person name="Neiman D."/>
            <person name="Pearson M."/>
            <person name="Priest M."/>
            <person name="Roberts A."/>
            <person name="Saif S."/>
            <person name="Shea T."/>
            <person name="Sisk P."/>
            <person name="Sykes S."/>
            <person name="Wortman J."/>
            <person name="Nusbaum C."/>
            <person name="Birren B."/>
        </authorList>
    </citation>
    <scope>NUCLEOTIDE SEQUENCE [LARGE SCALE GENOMIC DNA]</scope>
    <source>
        <strain evidence="7 8">VS20</strain>
    </source>
</reference>
<keyword evidence="8" id="KW-1185">Reference proteome</keyword>
<keyword evidence="1" id="KW-0479">Metal-binding</keyword>
<dbReference type="InterPro" id="IPR017455">
    <property type="entry name" value="Znf_FYVE-rel"/>
</dbReference>
<evidence type="ECO:0000256" key="5">
    <source>
        <dbReference type="SAM" id="MobiDB-lite"/>
    </source>
</evidence>
<dbReference type="SMART" id="SM00064">
    <property type="entry name" value="FYVE"/>
    <property type="match status" value="1"/>
</dbReference>
<evidence type="ECO:0000313" key="7">
    <source>
        <dbReference type="EMBL" id="EQC37748.1"/>
    </source>
</evidence>
<dbReference type="InterPro" id="IPR052727">
    <property type="entry name" value="Rab4/Rab5_effector"/>
</dbReference>
<feature type="region of interest" description="Disordered" evidence="5">
    <location>
        <begin position="321"/>
        <end position="343"/>
    </location>
</feature>
<keyword evidence="3" id="KW-0862">Zinc</keyword>
<proteinExistence type="predicted"/>
<dbReference type="GeneID" id="19945502"/>
<dbReference type="SUPFAM" id="SSF57903">
    <property type="entry name" value="FYVE/PHD zinc finger"/>
    <property type="match status" value="1"/>
</dbReference>
<dbReference type="Proteomes" id="UP000030762">
    <property type="component" value="Unassembled WGS sequence"/>
</dbReference>
<evidence type="ECO:0000259" key="6">
    <source>
        <dbReference type="PROSITE" id="PS50178"/>
    </source>
</evidence>
<dbReference type="GO" id="GO:0008270">
    <property type="term" value="F:zinc ion binding"/>
    <property type="evidence" value="ECO:0007669"/>
    <property type="project" value="UniProtKB-KW"/>
</dbReference>
<dbReference type="EMBL" id="JH767143">
    <property type="protein sequence ID" value="EQC37748.1"/>
    <property type="molecule type" value="Genomic_DNA"/>
</dbReference>
<sequence length="380" mass="41473">MPADDVLPGHVVRELKRDALGVCHAVLANLSALQAAPLYAKHLDPTCLRRMELRRGLDTIDADLSAMLGRTSLAASLDEIAMHLPTSKGGYLSPDAVQYEQLARLAGPTRDKPWQSTVVAWLGIGATDYCVVETQLGFTGASAQRGLLRVVYAVELPHNLCPPRRGFHRGAYLRVGHIFLEPPPSKAHCGATVDAHAIVLLPATDSNLALVRCQITSLMGLIGYFQRQRLTKAAVALANWRRSPSYSPRWVEPKATAKRCAVCQRRFHPLRPKTHCELDGRVVCFGCSAKWMLLPSPGARPIRVRICDDCVQAAVTKGPLGVGPKPIAPGSPENSSRLLPTLSSLTGSRLDMTTRTPRRMTLVPEMPLLSDIDEDQQQRA</sequence>
<dbReference type="InParanoid" id="T0RYR4"/>
<dbReference type="PANTHER" id="PTHR13510:SF44">
    <property type="entry name" value="RABENOSYN-5"/>
    <property type="match status" value="1"/>
</dbReference>
<protein>
    <recommendedName>
        <fullName evidence="6">FYVE-type domain-containing protein</fullName>
    </recommendedName>
</protein>
<dbReference type="RefSeq" id="XP_008608681.1">
    <property type="nucleotide sequence ID" value="XM_008610459.1"/>
</dbReference>
<gene>
    <name evidence="7" type="ORF">SDRG_04775</name>
</gene>
<dbReference type="InterPro" id="IPR011011">
    <property type="entry name" value="Znf_FYVE_PHD"/>
</dbReference>
<evidence type="ECO:0000256" key="2">
    <source>
        <dbReference type="ARBA" id="ARBA00022771"/>
    </source>
</evidence>
<dbReference type="STRING" id="1156394.T0RYR4"/>
<evidence type="ECO:0000256" key="1">
    <source>
        <dbReference type="ARBA" id="ARBA00022723"/>
    </source>
</evidence>
<dbReference type="Pfam" id="PF01363">
    <property type="entry name" value="FYVE"/>
    <property type="match status" value="1"/>
</dbReference>
<dbReference type="InterPro" id="IPR013083">
    <property type="entry name" value="Znf_RING/FYVE/PHD"/>
</dbReference>
<dbReference type="OMA" id="GHIFLEP"/>
<dbReference type="OrthoDB" id="70511at2759"/>
<accession>T0RYR4</accession>
<evidence type="ECO:0000256" key="4">
    <source>
        <dbReference type="PROSITE-ProRule" id="PRU00091"/>
    </source>
</evidence>
<name>T0RYR4_SAPDV</name>
<dbReference type="PANTHER" id="PTHR13510">
    <property type="entry name" value="FYVE-FINGER-CONTAINING RAB5 EFFECTOR PROTEIN RABENOSYN-5-RELATED"/>
    <property type="match status" value="1"/>
</dbReference>
<evidence type="ECO:0000256" key="3">
    <source>
        <dbReference type="ARBA" id="ARBA00022833"/>
    </source>
</evidence>